<evidence type="ECO:0000256" key="1">
    <source>
        <dbReference type="SAM" id="Phobius"/>
    </source>
</evidence>
<feature type="transmembrane region" description="Helical" evidence="1">
    <location>
        <begin position="6"/>
        <end position="27"/>
    </location>
</feature>
<dbReference type="RefSeq" id="WP_150090448.1">
    <property type="nucleotide sequence ID" value="NZ_JBFUOH010000127.1"/>
</dbReference>
<protein>
    <submittedName>
        <fullName evidence="2">Uncharacterized protein</fullName>
    </submittedName>
</protein>
<dbReference type="AlphaFoldDB" id="A0A5M8FPY1"/>
<evidence type="ECO:0000313" key="2">
    <source>
        <dbReference type="EMBL" id="KAA6186958.1"/>
    </source>
</evidence>
<dbReference type="EMBL" id="VWXX01000003">
    <property type="protein sequence ID" value="KAA6186958.1"/>
    <property type="molecule type" value="Genomic_DNA"/>
</dbReference>
<keyword evidence="1" id="KW-0472">Membrane</keyword>
<accession>A0A5M8FPY1</accession>
<gene>
    <name evidence="2" type="ORF">F2Q65_03460</name>
</gene>
<keyword evidence="3" id="KW-1185">Reference proteome</keyword>
<dbReference type="Proteomes" id="UP000322981">
    <property type="component" value="Unassembled WGS sequence"/>
</dbReference>
<organism evidence="2 3">
    <name type="scientific">Thiohalocapsa marina</name>
    <dbReference type="NCBI Taxonomy" id="424902"/>
    <lineage>
        <taxon>Bacteria</taxon>
        <taxon>Pseudomonadati</taxon>
        <taxon>Pseudomonadota</taxon>
        <taxon>Gammaproteobacteria</taxon>
        <taxon>Chromatiales</taxon>
        <taxon>Chromatiaceae</taxon>
        <taxon>Thiohalocapsa</taxon>
    </lineage>
</organism>
<name>A0A5M8FPY1_9GAMM</name>
<sequence length="227" mass="25203">MDRKIILSVLAAALMGFIGIWLLLSIIPDERAGLRLYPWDVTRDPVGQPRVFDLTIGVSSLSDVRALLGEEGKVNLFQNPDGSHAVEVYFDDILLSNLRADWIVTLALSEERLAGMFDRGLRVSKTGSGSRKVKMDPTDVEALAGEPIRSLTYLPWKSLEPRDIEGNFGAPAERRTEENGVEHWLYPDRGMDIARDRDGGVVIQYLTPADFDRARALLPATSDQAPQ</sequence>
<reference evidence="2 3" key="1">
    <citation type="submission" date="2019-09" db="EMBL/GenBank/DDBJ databases">
        <title>Whole-genome sequence of the purple sulfur bacterium Thiohalocapsa marina DSM 19078.</title>
        <authorList>
            <person name="Kyndt J.A."/>
            <person name="Meyer T.E."/>
        </authorList>
    </citation>
    <scope>NUCLEOTIDE SEQUENCE [LARGE SCALE GENOMIC DNA]</scope>
    <source>
        <strain evidence="2 3">DSM 19078</strain>
    </source>
</reference>
<proteinExistence type="predicted"/>
<keyword evidence="1" id="KW-0812">Transmembrane</keyword>
<dbReference type="OrthoDB" id="7057085at2"/>
<evidence type="ECO:0000313" key="3">
    <source>
        <dbReference type="Proteomes" id="UP000322981"/>
    </source>
</evidence>
<keyword evidence="1" id="KW-1133">Transmembrane helix</keyword>
<comment type="caution">
    <text evidence="2">The sequence shown here is derived from an EMBL/GenBank/DDBJ whole genome shotgun (WGS) entry which is preliminary data.</text>
</comment>